<dbReference type="Gene3D" id="2.130.10.10">
    <property type="entry name" value="YVTN repeat-like/Quinoprotein amine dehydrogenase"/>
    <property type="match status" value="1"/>
</dbReference>
<dbReference type="InterPro" id="IPR028608">
    <property type="entry name" value="CIAO1/Cia1"/>
</dbReference>
<feature type="compositionally biased region" description="Acidic residues" evidence="5">
    <location>
        <begin position="115"/>
        <end position="129"/>
    </location>
</feature>
<evidence type="ECO:0000256" key="1">
    <source>
        <dbReference type="ARBA" id="ARBA00022574"/>
    </source>
</evidence>
<dbReference type="PANTHER" id="PTHR19920:SF0">
    <property type="entry name" value="CYTOSOLIC IRON-SULFUR PROTEIN ASSEMBLY PROTEIN CIAO1-RELATED"/>
    <property type="match status" value="1"/>
</dbReference>
<dbReference type="HAMAP" id="MF_03037">
    <property type="entry name" value="ciao1"/>
    <property type="match status" value="1"/>
</dbReference>
<feature type="region of interest" description="Disordered" evidence="5">
    <location>
        <begin position="100"/>
        <end position="129"/>
    </location>
</feature>
<evidence type="ECO:0000256" key="3">
    <source>
        <dbReference type="HAMAP-Rule" id="MF_03037"/>
    </source>
</evidence>
<feature type="region of interest" description="Disordered" evidence="5">
    <location>
        <begin position="365"/>
        <end position="385"/>
    </location>
</feature>
<dbReference type="GO" id="GO:0016226">
    <property type="term" value="P:iron-sulfur cluster assembly"/>
    <property type="evidence" value="ECO:0007669"/>
    <property type="project" value="UniProtKB-UniRule"/>
</dbReference>
<dbReference type="PROSITE" id="PS50294">
    <property type="entry name" value="WD_REPEATS_REGION"/>
    <property type="match status" value="2"/>
</dbReference>
<keyword evidence="7" id="KW-1185">Reference proteome</keyword>
<evidence type="ECO:0000313" key="6">
    <source>
        <dbReference type="EMBL" id="KAF2235122.1"/>
    </source>
</evidence>
<dbReference type="Proteomes" id="UP000800092">
    <property type="component" value="Unassembled WGS sequence"/>
</dbReference>
<dbReference type="Pfam" id="PF00400">
    <property type="entry name" value="WD40"/>
    <property type="match status" value="5"/>
</dbReference>
<feature type="compositionally biased region" description="Low complexity" evidence="5">
    <location>
        <begin position="366"/>
        <end position="381"/>
    </location>
</feature>
<feature type="repeat" description="WD" evidence="4">
    <location>
        <begin position="140"/>
        <end position="172"/>
    </location>
</feature>
<evidence type="ECO:0000256" key="2">
    <source>
        <dbReference type="ARBA" id="ARBA00022737"/>
    </source>
</evidence>
<accession>A0A6A6HAR2</accession>
<comment type="function">
    <text evidence="3">Essential component of the cytosolic iron-sulfur (Fe/S) protein assembly machinery. Required for the maturation of extramitochondrial Fe/S proteins.</text>
</comment>
<proteinExistence type="inferred from homology"/>
<name>A0A6A6HAR2_VIRVR</name>
<dbReference type="OrthoDB" id="284782at2759"/>
<dbReference type="InterPro" id="IPR015943">
    <property type="entry name" value="WD40/YVTN_repeat-like_dom_sf"/>
</dbReference>
<dbReference type="InterPro" id="IPR036322">
    <property type="entry name" value="WD40_repeat_dom_sf"/>
</dbReference>
<dbReference type="EMBL" id="ML991793">
    <property type="protein sequence ID" value="KAF2235122.1"/>
    <property type="molecule type" value="Genomic_DNA"/>
</dbReference>
<evidence type="ECO:0000313" key="7">
    <source>
        <dbReference type="Proteomes" id="UP000800092"/>
    </source>
</evidence>
<evidence type="ECO:0000256" key="5">
    <source>
        <dbReference type="SAM" id="MobiDB-lite"/>
    </source>
</evidence>
<gene>
    <name evidence="3" type="primary">CIA1</name>
    <name evidence="6" type="ORF">EV356DRAFT_445447</name>
</gene>
<dbReference type="PANTHER" id="PTHR19920">
    <property type="entry name" value="WD40 PROTEIN CIAO1"/>
    <property type="match status" value="1"/>
</dbReference>
<dbReference type="PROSITE" id="PS50082">
    <property type="entry name" value="WD_REPEATS_2"/>
    <property type="match status" value="3"/>
</dbReference>
<feature type="repeat" description="WD" evidence="4">
    <location>
        <begin position="430"/>
        <end position="449"/>
    </location>
</feature>
<protein>
    <recommendedName>
        <fullName evidence="3">Probable cytosolic iron-sulfur protein assembly protein 1</fullName>
    </recommendedName>
</protein>
<feature type="repeat" description="WD" evidence="4">
    <location>
        <begin position="187"/>
        <end position="218"/>
    </location>
</feature>
<dbReference type="SUPFAM" id="SSF50978">
    <property type="entry name" value="WD40 repeat-like"/>
    <property type="match status" value="1"/>
</dbReference>
<dbReference type="AlphaFoldDB" id="A0A6A6HAR2"/>
<reference evidence="6" key="1">
    <citation type="journal article" date="2020" name="Stud. Mycol.">
        <title>101 Dothideomycetes genomes: a test case for predicting lifestyles and emergence of pathogens.</title>
        <authorList>
            <person name="Haridas S."/>
            <person name="Albert R."/>
            <person name="Binder M."/>
            <person name="Bloem J."/>
            <person name="Labutti K."/>
            <person name="Salamov A."/>
            <person name="Andreopoulos B."/>
            <person name="Baker S."/>
            <person name="Barry K."/>
            <person name="Bills G."/>
            <person name="Bluhm B."/>
            <person name="Cannon C."/>
            <person name="Castanera R."/>
            <person name="Culley D."/>
            <person name="Daum C."/>
            <person name="Ezra D."/>
            <person name="Gonzalez J."/>
            <person name="Henrissat B."/>
            <person name="Kuo A."/>
            <person name="Liang C."/>
            <person name="Lipzen A."/>
            <person name="Lutzoni F."/>
            <person name="Magnuson J."/>
            <person name="Mondo S."/>
            <person name="Nolan M."/>
            <person name="Ohm R."/>
            <person name="Pangilinan J."/>
            <person name="Park H.-J."/>
            <person name="Ramirez L."/>
            <person name="Alfaro M."/>
            <person name="Sun H."/>
            <person name="Tritt A."/>
            <person name="Yoshinaga Y."/>
            <person name="Zwiers L.-H."/>
            <person name="Turgeon B."/>
            <person name="Goodwin S."/>
            <person name="Spatafora J."/>
            <person name="Crous P."/>
            <person name="Grigoriev I."/>
        </authorList>
    </citation>
    <scope>NUCLEOTIDE SEQUENCE</scope>
    <source>
        <strain evidence="6">Tuck. ex Michener</strain>
    </source>
</reference>
<dbReference type="InterPro" id="IPR001680">
    <property type="entry name" value="WD40_rpt"/>
</dbReference>
<keyword evidence="2" id="KW-0677">Repeat</keyword>
<organism evidence="6 7">
    <name type="scientific">Viridothelium virens</name>
    <name type="common">Speckled blister lichen</name>
    <name type="synonym">Trypethelium virens</name>
    <dbReference type="NCBI Taxonomy" id="1048519"/>
    <lineage>
        <taxon>Eukaryota</taxon>
        <taxon>Fungi</taxon>
        <taxon>Dikarya</taxon>
        <taxon>Ascomycota</taxon>
        <taxon>Pezizomycotina</taxon>
        <taxon>Dothideomycetes</taxon>
        <taxon>Dothideomycetes incertae sedis</taxon>
        <taxon>Trypetheliales</taxon>
        <taxon>Trypetheliaceae</taxon>
        <taxon>Viridothelium</taxon>
    </lineage>
</organism>
<comment type="similarity">
    <text evidence="3">Belongs to the WD repeat CIA1 family.</text>
</comment>
<dbReference type="GO" id="GO:0097361">
    <property type="term" value="C:cytosolic [4Fe-4S] assembly targeting complex"/>
    <property type="evidence" value="ECO:0007669"/>
    <property type="project" value="InterPro"/>
</dbReference>
<evidence type="ECO:0000256" key="4">
    <source>
        <dbReference type="PROSITE-ProRule" id="PRU00221"/>
    </source>
</evidence>
<dbReference type="SMART" id="SM00320">
    <property type="entry name" value="WD40"/>
    <property type="match status" value="7"/>
</dbReference>
<sequence length="449" mass="49581">MAPPILTIRPLATLTPPSTTRAWSSTPHPTLPLLATASSDKTVRIYSLASYTLHSTVAGGHKRSVRACAWKPGAESGGGESVLATGSFDASAGIWRRAVRRSSGGGGGGGGVGVGEDEVEEEGLDAGDEDDDEWRYSVVLDGHESEIKGIAWSAGGTYLATCSRDKSVWVWEELPGEEDNFETVAVLQEHEGDVKCVVWHPEEELLASASYDDTVRLYREDLDDWTCVGILEGHEATVWCVDFEGSDGAGLGSERDEELSEQQRSWLKDRKEAGPRLVSCSDDMTTRVWRRVPKQGQDFKPGKDKMPNIIRSDNVQENWIEEARLPKRHDRAIYTVQWSKRTGRLVSTGSDGKIVVYEERWKTDHSTSTNGTANAANGGNNVEVDGPNEDSVPKFTEWFVVDELEGAHDVYEVNHVCWSRRWDNKKRSIDEEIIISTGDDGEVKAWSLD</sequence>
<feature type="compositionally biased region" description="Gly residues" evidence="5">
    <location>
        <begin position="103"/>
        <end position="114"/>
    </location>
</feature>
<keyword evidence="1 4" id="KW-0853">WD repeat</keyword>